<evidence type="ECO:0000313" key="1">
    <source>
        <dbReference type="EMBL" id="PMD57529.1"/>
    </source>
</evidence>
<protein>
    <submittedName>
        <fullName evidence="1">Uncharacterized protein</fullName>
    </submittedName>
</protein>
<accession>A0A2J6T3F3</accession>
<dbReference type="PANTHER" id="PTHR37540">
    <property type="entry name" value="TRANSCRIPTION FACTOR (ACR-2), PUTATIVE-RELATED-RELATED"/>
    <property type="match status" value="1"/>
</dbReference>
<dbReference type="PANTHER" id="PTHR37540:SF10">
    <property type="entry name" value="SIGMA-70 REGION 2 FAMILY PROTEIN"/>
    <property type="match status" value="1"/>
</dbReference>
<dbReference type="Pfam" id="PF11951">
    <property type="entry name" value="Fungal_trans_2"/>
    <property type="match status" value="1"/>
</dbReference>
<dbReference type="OrthoDB" id="3557512at2759"/>
<sequence length="227" mass="25163">MDSAKVHANGLGALVRSRGGIQGLAGCPFTMGFIIWTDTIASLIMDTEPCIPLNHLSPPQSHGDWATSCPLAPRYQSKLSNFTGLPLLSQETIEIYKDLRHFITMKDSMPVSHDKSELQPLLDMAGQLDRRLLKLILSDCLDPPSQTTVIYKLFGNAALIHQVMFIRQAPTRLSLSNIVSSRIRTLIEAIDLVALRIQYPNVMLWVLMIGGIGGVGTPDQRWFAERL</sequence>
<gene>
    <name evidence="1" type="ORF">K444DRAFT_665078</name>
</gene>
<dbReference type="Proteomes" id="UP000235371">
    <property type="component" value="Unassembled WGS sequence"/>
</dbReference>
<evidence type="ECO:0000313" key="2">
    <source>
        <dbReference type="Proteomes" id="UP000235371"/>
    </source>
</evidence>
<reference evidence="1 2" key="1">
    <citation type="submission" date="2016-04" db="EMBL/GenBank/DDBJ databases">
        <title>A degradative enzymes factory behind the ericoid mycorrhizal symbiosis.</title>
        <authorList>
            <consortium name="DOE Joint Genome Institute"/>
            <person name="Martino E."/>
            <person name="Morin E."/>
            <person name="Grelet G."/>
            <person name="Kuo A."/>
            <person name="Kohler A."/>
            <person name="Daghino S."/>
            <person name="Barry K."/>
            <person name="Choi C."/>
            <person name="Cichocki N."/>
            <person name="Clum A."/>
            <person name="Copeland A."/>
            <person name="Hainaut M."/>
            <person name="Haridas S."/>
            <person name="Labutti K."/>
            <person name="Lindquist E."/>
            <person name="Lipzen A."/>
            <person name="Khouja H.-R."/>
            <person name="Murat C."/>
            <person name="Ohm R."/>
            <person name="Olson A."/>
            <person name="Spatafora J."/>
            <person name="Veneault-Fourrey C."/>
            <person name="Henrissat B."/>
            <person name="Grigoriev I."/>
            <person name="Martin F."/>
            <person name="Perotto S."/>
        </authorList>
    </citation>
    <scope>NUCLEOTIDE SEQUENCE [LARGE SCALE GENOMIC DNA]</scope>
    <source>
        <strain evidence="1 2">E</strain>
    </source>
</reference>
<dbReference type="GeneID" id="36595120"/>
<feature type="non-terminal residue" evidence="1">
    <location>
        <position position="227"/>
    </location>
</feature>
<proteinExistence type="predicted"/>
<dbReference type="AlphaFoldDB" id="A0A2J6T3F3"/>
<dbReference type="InterPro" id="IPR021858">
    <property type="entry name" value="Fun_TF"/>
</dbReference>
<dbReference type="EMBL" id="KZ613846">
    <property type="protein sequence ID" value="PMD57529.1"/>
    <property type="molecule type" value="Genomic_DNA"/>
</dbReference>
<dbReference type="RefSeq" id="XP_024734433.1">
    <property type="nucleotide sequence ID" value="XM_024887044.1"/>
</dbReference>
<keyword evidence="2" id="KW-1185">Reference proteome</keyword>
<dbReference type="InParanoid" id="A0A2J6T3F3"/>
<organism evidence="1 2">
    <name type="scientific">Hyaloscypha bicolor E</name>
    <dbReference type="NCBI Taxonomy" id="1095630"/>
    <lineage>
        <taxon>Eukaryota</taxon>
        <taxon>Fungi</taxon>
        <taxon>Dikarya</taxon>
        <taxon>Ascomycota</taxon>
        <taxon>Pezizomycotina</taxon>
        <taxon>Leotiomycetes</taxon>
        <taxon>Helotiales</taxon>
        <taxon>Hyaloscyphaceae</taxon>
        <taxon>Hyaloscypha</taxon>
        <taxon>Hyaloscypha bicolor</taxon>
    </lineage>
</organism>
<name>A0A2J6T3F3_9HELO</name>